<sequence>VWYVIGVATLRALVRAGNKTSRDARSWYMISGDAKSWVWFTYIHCHIAQLSNGVLLTTADGGQSSRVPVPLLDDLYVAVRQARLVDTKSKPEEAPSEAEELQLLGSRIPLMGEEFVVVEPSSTRTDLSHSSASSDCTAPLSPDHPLTHVSPTPTHTRASFHHRNACMTVHAQLVMSYGHSARVTEAMDLSDSAFYNMYRSSYETPSSSSPALPVWKRYRGTSELILDTNNNEGTDEDGEDESLDTNDEIEGLDDEDRGLDDKGRSLDEEGLGLEGSKDEVILEGQQWAAPVVETAVGEPLGLAYRALRHQELAIEEDQVYNTFEVGQGSGSVPEPERLVRVSALRQPTLTTWIDLEDDIAYIDVPAYLPPAPPAQTPPSPEWSSGSLPISPVPSAVPSPIPSPMISLTILSPIASPVATLTATISIDEG</sequence>
<feature type="compositionally biased region" description="Polar residues" evidence="1">
    <location>
        <begin position="124"/>
        <end position="136"/>
    </location>
</feature>
<protein>
    <submittedName>
        <fullName evidence="2">Uncharacterized protein</fullName>
    </submittedName>
</protein>
<reference evidence="2" key="2">
    <citation type="submission" date="2022-01" db="EMBL/GenBank/DDBJ databases">
        <authorList>
            <person name="Yamashiro T."/>
            <person name="Shiraishi A."/>
            <person name="Satake H."/>
            <person name="Nakayama K."/>
        </authorList>
    </citation>
    <scope>NUCLEOTIDE SEQUENCE</scope>
</reference>
<keyword evidence="3" id="KW-1185">Reference proteome</keyword>
<feature type="region of interest" description="Disordered" evidence="1">
    <location>
        <begin position="124"/>
        <end position="157"/>
    </location>
</feature>
<reference evidence="2" key="1">
    <citation type="journal article" date="2022" name="Int. J. Mol. Sci.">
        <title>Draft Genome of Tanacetum Coccineum: Genomic Comparison of Closely Related Tanacetum-Family Plants.</title>
        <authorList>
            <person name="Yamashiro T."/>
            <person name="Shiraishi A."/>
            <person name="Nakayama K."/>
            <person name="Satake H."/>
        </authorList>
    </citation>
    <scope>NUCLEOTIDE SEQUENCE</scope>
</reference>
<feature type="region of interest" description="Disordered" evidence="1">
    <location>
        <begin position="226"/>
        <end position="270"/>
    </location>
</feature>
<organism evidence="2 3">
    <name type="scientific">Tanacetum coccineum</name>
    <dbReference type="NCBI Taxonomy" id="301880"/>
    <lineage>
        <taxon>Eukaryota</taxon>
        <taxon>Viridiplantae</taxon>
        <taxon>Streptophyta</taxon>
        <taxon>Embryophyta</taxon>
        <taxon>Tracheophyta</taxon>
        <taxon>Spermatophyta</taxon>
        <taxon>Magnoliopsida</taxon>
        <taxon>eudicotyledons</taxon>
        <taxon>Gunneridae</taxon>
        <taxon>Pentapetalae</taxon>
        <taxon>asterids</taxon>
        <taxon>campanulids</taxon>
        <taxon>Asterales</taxon>
        <taxon>Asteraceae</taxon>
        <taxon>Asteroideae</taxon>
        <taxon>Anthemideae</taxon>
        <taxon>Anthemidinae</taxon>
        <taxon>Tanacetum</taxon>
    </lineage>
</organism>
<gene>
    <name evidence="2" type="ORF">Tco_1069006</name>
</gene>
<dbReference type="Proteomes" id="UP001151760">
    <property type="component" value="Unassembled WGS sequence"/>
</dbReference>
<proteinExistence type="predicted"/>
<feature type="compositionally biased region" description="Acidic residues" evidence="1">
    <location>
        <begin position="233"/>
        <end position="258"/>
    </location>
</feature>
<evidence type="ECO:0000256" key="1">
    <source>
        <dbReference type="SAM" id="MobiDB-lite"/>
    </source>
</evidence>
<evidence type="ECO:0000313" key="3">
    <source>
        <dbReference type="Proteomes" id="UP001151760"/>
    </source>
</evidence>
<evidence type="ECO:0000313" key="2">
    <source>
        <dbReference type="EMBL" id="GJT87289.1"/>
    </source>
</evidence>
<accession>A0ABQ5HID2</accession>
<name>A0ABQ5HID2_9ASTR</name>
<dbReference type="EMBL" id="BQNB010019626">
    <property type="protein sequence ID" value="GJT87289.1"/>
    <property type="molecule type" value="Genomic_DNA"/>
</dbReference>
<feature type="non-terminal residue" evidence="2">
    <location>
        <position position="1"/>
    </location>
</feature>
<comment type="caution">
    <text evidence="2">The sequence shown here is derived from an EMBL/GenBank/DDBJ whole genome shotgun (WGS) entry which is preliminary data.</text>
</comment>